<dbReference type="EMBL" id="VSSQ01005954">
    <property type="protein sequence ID" value="MPM31014.1"/>
    <property type="molecule type" value="Genomic_DNA"/>
</dbReference>
<dbReference type="AlphaFoldDB" id="A0A644YYG4"/>
<protein>
    <recommendedName>
        <fullName evidence="3">DUF4293 domain-containing protein</fullName>
    </recommendedName>
</protein>
<feature type="transmembrane region" description="Helical" evidence="1">
    <location>
        <begin position="84"/>
        <end position="103"/>
    </location>
</feature>
<comment type="caution">
    <text evidence="2">The sequence shown here is derived from an EMBL/GenBank/DDBJ whole genome shotgun (WGS) entry which is preliminary data.</text>
</comment>
<gene>
    <name evidence="2" type="ORF">SDC9_77567</name>
</gene>
<organism evidence="2">
    <name type="scientific">bioreactor metagenome</name>
    <dbReference type="NCBI Taxonomy" id="1076179"/>
    <lineage>
        <taxon>unclassified sequences</taxon>
        <taxon>metagenomes</taxon>
        <taxon>ecological metagenomes</taxon>
    </lineage>
</organism>
<keyword evidence="1" id="KW-0472">Membrane</keyword>
<keyword evidence="1" id="KW-1133">Transmembrane helix</keyword>
<evidence type="ECO:0000313" key="2">
    <source>
        <dbReference type="EMBL" id="MPM31014.1"/>
    </source>
</evidence>
<sequence length="151" mass="17036">MLQRIQTLFLLLASVCMLVATVTPLASFFYNGDPVVFEAMGMYRSGDLESSTWALFAIGAISALLPIVTVFLYKTRILQIRISIFNIFLMVGFYLYFGFLIFNINPEAGLQFQKIGIGAIMPVIAIILTYLAIRRIGADEILVRSFHRLRK</sequence>
<keyword evidence="1" id="KW-0812">Transmembrane</keyword>
<evidence type="ECO:0000256" key="1">
    <source>
        <dbReference type="SAM" id="Phobius"/>
    </source>
</evidence>
<name>A0A644YYG4_9ZZZZ</name>
<evidence type="ECO:0008006" key="3">
    <source>
        <dbReference type="Google" id="ProtNLM"/>
    </source>
</evidence>
<feature type="transmembrane region" description="Helical" evidence="1">
    <location>
        <begin position="115"/>
        <end position="133"/>
    </location>
</feature>
<dbReference type="InterPro" id="IPR025635">
    <property type="entry name" value="DUF4293"/>
</dbReference>
<feature type="transmembrane region" description="Helical" evidence="1">
    <location>
        <begin position="50"/>
        <end position="72"/>
    </location>
</feature>
<accession>A0A644YYG4</accession>
<reference evidence="2" key="1">
    <citation type="submission" date="2019-08" db="EMBL/GenBank/DDBJ databases">
        <authorList>
            <person name="Kucharzyk K."/>
            <person name="Murdoch R.W."/>
            <person name="Higgins S."/>
            <person name="Loffler F."/>
        </authorList>
    </citation>
    <scope>NUCLEOTIDE SEQUENCE</scope>
</reference>
<dbReference type="Pfam" id="PF14126">
    <property type="entry name" value="DUF4293"/>
    <property type="match status" value="1"/>
</dbReference>
<proteinExistence type="predicted"/>
<feature type="transmembrane region" description="Helical" evidence="1">
    <location>
        <begin position="7"/>
        <end position="30"/>
    </location>
</feature>